<dbReference type="EMBL" id="JASBWS010000201">
    <property type="protein sequence ID" value="KAJ9091438.1"/>
    <property type="molecule type" value="Genomic_DNA"/>
</dbReference>
<proteinExistence type="predicted"/>
<protein>
    <submittedName>
        <fullName evidence="1">Uncharacterized protein</fullName>
    </submittedName>
</protein>
<evidence type="ECO:0000313" key="1">
    <source>
        <dbReference type="EMBL" id="KAJ9091438.1"/>
    </source>
</evidence>
<keyword evidence="2" id="KW-1185">Reference proteome</keyword>
<name>A0ACC2UX69_9TREE</name>
<sequence length="355" mass="39794">MRSDKAPTAKDGRKRSKKSHYRRPPTTRTSGFKFSAIVSPVATAHKALLPETPLSTAPTEQKVYAVKLGHQRGIYTSWVECWRNVSGYKKNGKGPIYKGFPSLPAAEAWLRGDIPRGALVDSKLPDALRWDGVVLSDSLIEKIKSRGQPHRPASKMGHRNRKEYNSTRRSEAVDQELEAFHHTLQRLELARSCGYTATPDGALVVYTDGSVYNLPKWLTRRFPTITGEPIKNQDLVIHMLTLLHLREQSNGVRFKHVKGHRGQLGNESADRLAKRGARLDPPADRNDWITLADMERIRRRNAIRAVSSTAVKATTQAALVEIAELNEQINVDVDFHASLWLSAEEVTILDSAMEL</sequence>
<accession>A0ACC2UX69</accession>
<organism evidence="1 2">
    <name type="scientific">Naganishia adeliensis</name>
    <dbReference type="NCBI Taxonomy" id="92952"/>
    <lineage>
        <taxon>Eukaryota</taxon>
        <taxon>Fungi</taxon>
        <taxon>Dikarya</taxon>
        <taxon>Basidiomycota</taxon>
        <taxon>Agaricomycotina</taxon>
        <taxon>Tremellomycetes</taxon>
        <taxon>Filobasidiales</taxon>
        <taxon>Filobasidiaceae</taxon>
        <taxon>Naganishia</taxon>
    </lineage>
</organism>
<evidence type="ECO:0000313" key="2">
    <source>
        <dbReference type="Proteomes" id="UP001230649"/>
    </source>
</evidence>
<dbReference type="Proteomes" id="UP001230649">
    <property type="component" value="Unassembled WGS sequence"/>
</dbReference>
<gene>
    <name evidence="1" type="ORF">QFC20_007628</name>
</gene>
<reference evidence="1" key="1">
    <citation type="submission" date="2023-04" db="EMBL/GenBank/DDBJ databases">
        <title>Draft Genome sequencing of Naganishia species isolated from polar environments using Oxford Nanopore Technology.</title>
        <authorList>
            <person name="Leo P."/>
            <person name="Venkateswaran K."/>
        </authorList>
    </citation>
    <scope>NUCLEOTIDE SEQUENCE</scope>
    <source>
        <strain evidence="1">MNA-CCFEE 5262</strain>
    </source>
</reference>
<comment type="caution">
    <text evidence="1">The sequence shown here is derived from an EMBL/GenBank/DDBJ whole genome shotgun (WGS) entry which is preliminary data.</text>
</comment>